<dbReference type="AlphaFoldDB" id="A0A8J5WVY3"/>
<feature type="compositionally biased region" description="Basic and acidic residues" evidence="1">
    <location>
        <begin position="10"/>
        <end position="21"/>
    </location>
</feature>
<accession>A0A8J5WVY3</accession>
<feature type="region of interest" description="Disordered" evidence="1">
    <location>
        <begin position="1"/>
        <end position="120"/>
    </location>
</feature>
<dbReference type="EMBL" id="JAAALK010000079">
    <property type="protein sequence ID" value="KAG8096294.1"/>
    <property type="molecule type" value="Genomic_DNA"/>
</dbReference>
<evidence type="ECO:0000313" key="2">
    <source>
        <dbReference type="EMBL" id="KAG8096294.1"/>
    </source>
</evidence>
<feature type="compositionally biased region" description="Basic and acidic residues" evidence="1">
    <location>
        <begin position="45"/>
        <end position="69"/>
    </location>
</feature>
<protein>
    <submittedName>
        <fullName evidence="2">Uncharacterized protein</fullName>
    </submittedName>
</protein>
<evidence type="ECO:0000313" key="3">
    <source>
        <dbReference type="Proteomes" id="UP000729402"/>
    </source>
</evidence>
<organism evidence="2 3">
    <name type="scientific">Zizania palustris</name>
    <name type="common">Northern wild rice</name>
    <dbReference type="NCBI Taxonomy" id="103762"/>
    <lineage>
        <taxon>Eukaryota</taxon>
        <taxon>Viridiplantae</taxon>
        <taxon>Streptophyta</taxon>
        <taxon>Embryophyta</taxon>
        <taxon>Tracheophyta</taxon>
        <taxon>Spermatophyta</taxon>
        <taxon>Magnoliopsida</taxon>
        <taxon>Liliopsida</taxon>
        <taxon>Poales</taxon>
        <taxon>Poaceae</taxon>
        <taxon>BOP clade</taxon>
        <taxon>Oryzoideae</taxon>
        <taxon>Oryzeae</taxon>
        <taxon>Zizaniinae</taxon>
        <taxon>Zizania</taxon>
    </lineage>
</organism>
<dbReference type="Proteomes" id="UP000729402">
    <property type="component" value="Unassembled WGS sequence"/>
</dbReference>
<feature type="compositionally biased region" description="Basic residues" evidence="1">
    <location>
        <begin position="70"/>
        <end position="86"/>
    </location>
</feature>
<gene>
    <name evidence="2" type="ORF">GUJ93_ZPchr0013g34656</name>
</gene>
<reference evidence="2" key="1">
    <citation type="journal article" date="2021" name="bioRxiv">
        <title>Whole Genome Assembly and Annotation of Northern Wild Rice, Zizania palustris L., Supports a Whole Genome Duplication in the Zizania Genus.</title>
        <authorList>
            <person name="Haas M."/>
            <person name="Kono T."/>
            <person name="Macchietto M."/>
            <person name="Millas R."/>
            <person name="McGilp L."/>
            <person name="Shao M."/>
            <person name="Duquette J."/>
            <person name="Hirsch C.N."/>
            <person name="Kimball J."/>
        </authorList>
    </citation>
    <scope>NUCLEOTIDE SEQUENCE</scope>
    <source>
        <tissue evidence="2">Fresh leaf tissue</tissue>
    </source>
</reference>
<keyword evidence="3" id="KW-1185">Reference proteome</keyword>
<reference evidence="2" key="2">
    <citation type="submission" date="2021-02" db="EMBL/GenBank/DDBJ databases">
        <authorList>
            <person name="Kimball J.A."/>
            <person name="Haas M.W."/>
            <person name="Macchietto M."/>
            <person name="Kono T."/>
            <person name="Duquette J."/>
            <person name="Shao M."/>
        </authorList>
    </citation>
    <scope>NUCLEOTIDE SEQUENCE</scope>
    <source>
        <tissue evidence="2">Fresh leaf tissue</tissue>
    </source>
</reference>
<name>A0A8J5WVY3_ZIZPA</name>
<evidence type="ECO:0000256" key="1">
    <source>
        <dbReference type="SAM" id="MobiDB-lite"/>
    </source>
</evidence>
<comment type="caution">
    <text evidence="2">The sequence shown here is derived from an EMBL/GenBank/DDBJ whole genome shotgun (WGS) entry which is preliminary data.</text>
</comment>
<proteinExistence type="predicted"/>
<sequence>MSVRSTAVVDLDRMAARDPRPYKMRQRRRCPNPSHFASHPSGRSSAERRRPSERRGCSDRATVESEARERGRRRPSTAHGPARRSARSPDAERGPVEWVCGGGLSRTWGDRTPASGGGPDILFLTPVAAMR</sequence>